<keyword evidence="6" id="KW-0464">Manganese</keyword>
<feature type="domain" description="Nudix hydrolase" evidence="7">
    <location>
        <begin position="27"/>
        <end position="159"/>
    </location>
</feature>
<comment type="cofactor">
    <cofactor evidence="1">
        <name>Mn(2+)</name>
        <dbReference type="ChEBI" id="CHEBI:29035"/>
    </cofactor>
</comment>
<dbReference type="PANTHER" id="PTHR12992:SF11">
    <property type="entry name" value="MITOCHONDRIAL COENZYME A DIPHOSPHATASE NUDT8"/>
    <property type="match status" value="1"/>
</dbReference>
<dbReference type="PANTHER" id="PTHR12992">
    <property type="entry name" value="NUDIX HYDROLASE"/>
    <property type="match status" value="1"/>
</dbReference>
<name>A0A085WMU6_9BACT</name>
<dbReference type="OrthoDB" id="9802805at2"/>
<evidence type="ECO:0000256" key="6">
    <source>
        <dbReference type="ARBA" id="ARBA00023211"/>
    </source>
</evidence>
<evidence type="ECO:0000313" key="8">
    <source>
        <dbReference type="EMBL" id="KFE69009.1"/>
    </source>
</evidence>
<comment type="cofactor">
    <cofactor evidence="2">
        <name>Mg(2+)</name>
        <dbReference type="ChEBI" id="CHEBI:18420"/>
    </cofactor>
</comment>
<dbReference type="CDD" id="cd03426">
    <property type="entry name" value="NUDIX_CoAse_Nudt7"/>
    <property type="match status" value="1"/>
</dbReference>
<dbReference type="SUPFAM" id="SSF55811">
    <property type="entry name" value="Nudix"/>
    <property type="match status" value="1"/>
</dbReference>
<dbReference type="Gene3D" id="3.90.79.10">
    <property type="entry name" value="Nucleoside Triphosphate Pyrophosphohydrolase"/>
    <property type="match status" value="1"/>
</dbReference>
<dbReference type="InterPro" id="IPR015797">
    <property type="entry name" value="NUDIX_hydrolase-like_dom_sf"/>
</dbReference>
<dbReference type="EMBL" id="JMCB01000005">
    <property type="protein sequence ID" value="KFE69009.1"/>
    <property type="molecule type" value="Genomic_DNA"/>
</dbReference>
<dbReference type="AlphaFoldDB" id="A0A085WMU6"/>
<keyword evidence="9" id="KW-1185">Reference proteome</keyword>
<evidence type="ECO:0000256" key="1">
    <source>
        <dbReference type="ARBA" id="ARBA00001936"/>
    </source>
</evidence>
<protein>
    <submittedName>
        <fullName evidence="8">Putative nudix hydrolase YeaB</fullName>
    </submittedName>
</protein>
<sequence>MDALFDRLEAQLASHPPRPLNLPGLVLRESAVLVPLFERDGVPHVLFTRRPAHLRNHANQFSFPGGGRDAEDLTPLHTALRETEEELGIDRNRVRVIGMLDELPTVTSFRIQPFVGIIPSDGQYRPNADEVAFILEVPLAGLMDPSIRRTEQRTWEGVEYDVYFYTYDSHVIWGATARILYNLLEHIAQMPSGSATPLAGSGTG</sequence>
<dbReference type="RefSeq" id="WP_052419956.1">
    <property type="nucleotide sequence ID" value="NZ_JMCB01000005.1"/>
</dbReference>
<evidence type="ECO:0000256" key="3">
    <source>
        <dbReference type="ARBA" id="ARBA00022723"/>
    </source>
</evidence>
<dbReference type="InterPro" id="IPR045121">
    <property type="entry name" value="CoAse"/>
</dbReference>
<evidence type="ECO:0000313" key="9">
    <source>
        <dbReference type="Proteomes" id="UP000028725"/>
    </source>
</evidence>
<evidence type="ECO:0000256" key="4">
    <source>
        <dbReference type="ARBA" id="ARBA00022801"/>
    </source>
</evidence>
<dbReference type="NCBIfam" id="NF007980">
    <property type="entry name" value="PRK10707.1"/>
    <property type="match status" value="1"/>
</dbReference>
<dbReference type="PROSITE" id="PS51462">
    <property type="entry name" value="NUDIX"/>
    <property type="match status" value="1"/>
</dbReference>
<dbReference type="InterPro" id="IPR000086">
    <property type="entry name" value="NUDIX_hydrolase_dom"/>
</dbReference>
<evidence type="ECO:0000259" key="7">
    <source>
        <dbReference type="PROSITE" id="PS51462"/>
    </source>
</evidence>
<dbReference type="PATRIC" id="fig|394096.3.peg.2956"/>
<dbReference type="Pfam" id="PF00293">
    <property type="entry name" value="NUDIX"/>
    <property type="match status" value="1"/>
</dbReference>
<keyword evidence="4 8" id="KW-0378">Hydrolase</keyword>
<dbReference type="GO" id="GO:0010945">
    <property type="term" value="F:coenzyme A diphosphatase activity"/>
    <property type="evidence" value="ECO:0007669"/>
    <property type="project" value="InterPro"/>
</dbReference>
<evidence type="ECO:0000256" key="2">
    <source>
        <dbReference type="ARBA" id="ARBA00001946"/>
    </source>
</evidence>
<keyword evidence="3" id="KW-0479">Metal-binding</keyword>
<organism evidence="8 9">
    <name type="scientific">Hyalangium minutum</name>
    <dbReference type="NCBI Taxonomy" id="394096"/>
    <lineage>
        <taxon>Bacteria</taxon>
        <taxon>Pseudomonadati</taxon>
        <taxon>Myxococcota</taxon>
        <taxon>Myxococcia</taxon>
        <taxon>Myxococcales</taxon>
        <taxon>Cystobacterineae</taxon>
        <taxon>Archangiaceae</taxon>
        <taxon>Hyalangium</taxon>
    </lineage>
</organism>
<dbReference type="STRING" id="394096.DB31_6911"/>
<proteinExistence type="predicted"/>
<accession>A0A085WMU6</accession>
<reference evidence="8 9" key="1">
    <citation type="submission" date="2014-04" db="EMBL/GenBank/DDBJ databases">
        <title>Genome assembly of Hyalangium minutum DSM 14724.</title>
        <authorList>
            <person name="Sharma G."/>
            <person name="Subramanian S."/>
        </authorList>
    </citation>
    <scope>NUCLEOTIDE SEQUENCE [LARGE SCALE GENOMIC DNA]</scope>
    <source>
        <strain evidence="8 9">DSM 14724</strain>
    </source>
</reference>
<dbReference type="Proteomes" id="UP000028725">
    <property type="component" value="Unassembled WGS sequence"/>
</dbReference>
<gene>
    <name evidence="8" type="ORF">DB31_6911</name>
</gene>
<keyword evidence="5" id="KW-0460">Magnesium</keyword>
<evidence type="ECO:0000256" key="5">
    <source>
        <dbReference type="ARBA" id="ARBA00022842"/>
    </source>
</evidence>
<comment type="caution">
    <text evidence="8">The sequence shown here is derived from an EMBL/GenBank/DDBJ whole genome shotgun (WGS) entry which is preliminary data.</text>
</comment>
<dbReference type="GO" id="GO:0046872">
    <property type="term" value="F:metal ion binding"/>
    <property type="evidence" value="ECO:0007669"/>
    <property type="project" value="UniProtKB-KW"/>
</dbReference>